<dbReference type="PROSITE" id="PS00573">
    <property type="entry name" value="PYRIDINE_REDOX_2"/>
    <property type="match status" value="1"/>
</dbReference>
<dbReference type="InterPro" id="IPR005982">
    <property type="entry name" value="Thioredox_Rdtase"/>
</dbReference>
<dbReference type="Proteomes" id="UP000272781">
    <property type="component" value="Unassembled WGS sequence"/>
</dbReference>
<evidence type="ECO:0000256" key="6">
    <source>
        <dbReference type="ARBA" id="ARBA00023284"/>
    </source>
</evidence>
<evidence type="ECO:0000256" key="2">
    <source>
        <dbReference type="ARBA" id="ARBA00022630"/>
    </source>
</evidence>
<dbReference type="Pfam" id="PF07992">
    <property type="entry name" value="Pyr_redox_2"/>
    <property type="match status" value="1"/>
</dbReference>
<reference evidence="13" key="1">
    <citation type="submission" date="2018-03" db="EMBL/GenBank/DDBJ databases">
        <title>A comparative analysis of the Nautiliaceae.</title>
        <authorList>
            <person name="Grosche A."/>
            <person name="Smedile F."/>
            <person name="Vetriani C."/>
        </authorList>
    </citation>
    <scope>NUCLEOTIDE SEQUENCE [LARGE SCALE GENOMIC DNA]</scope>
    <source>
        <strain evidence="13">TB6</strain>
    </source>
</reference>
<dbReference type="GO" id="GO:0004791">
    <property type="term" value="F:thioredoxin-disulfide reductase (NADPH) activity"/>
    <property type="evidence" value="ECO:0007669"/>
    <property type="project" value="UniProtKB-UniRule"/>
</dbReference>
<dbReference type="NCBIfam" id="TIGR01292">
    <property type="entry name" value="TRX_reduct"/>
    <property type="match status" value="1"/>
</dbReference>
<evidence type="ECO:0000313" key="11">
    <source>
        <dbReference type="EMBL" id="ROR40057.1"/>
    </source>
</evidence>
<dbReference type="GO" id="GO:0005737">
    <property type="term" value="C:cytoplasm"/>
    <property type="evidence" value="ECO:0007669"/>
    <property type="project" value="InterPro"/>
</dbReference>
<keyword evidence="3 7" id="KW-0274">FAD</keyword>
<comment type="similarity">
    <text evidence="1 7">Belongs to the class-II pyridine nucleotide-disulfide oxidoreductase family.</text>
</comment>
<feature type="domain" description="FAD/NAD(P)-binding" evidence="9">
    <location>
        <begin position="2"/>
        <end position="287"/>
    </location>
</feature>
<reference evidence="10" key="3">
    <citation type="submission" date="2019-06" db="EMBL/GenBank/DDBJ databases">
        <title>A comparative analysis of the Nautiliaceae.</title>
        <authorList>
            <person name="Grosche A."/>
            <person name="Smedile F."/>
            <person name="Vetriani C."/>
        </authorList>
    </citation>
    <scope>NUCLEOTIDE SEQUENCE</scope>
    <source>
        <strain evidence="10">TB6</strain>
    </source>
</reference>
<comment type="catalytic activity">
    <reaction evidence="7">
        <text>[thioredoxin]-dithiol + NADP(+) = [thioredoxin]-disulfide + NADPH + H(+)</text>
        <dbReference type="Rhea" id="RHEA:20345"/>
        <dbReference type="Rhea" id="RHEA-COMP:10698"/>
        <dbReference type="Rhea" id="RHEA-COMP:10700"/>
        <dbReference type="ChEBI" id="CHEBI:15378"/>
        <dbReference type="ChEBI" id="CHEBI:29950"/>
        <dbReference type="ChEBI" id="CHEBI:50058"/>
        <dbReference type="ChEBI" id="CHEBI:57783"/>
        <dbReference type="ChEBI" id="CHEBI:58349"/>
        <dbReference type="EC" id="1.8.1.9"/>
    </reaction>
</comment>
<evidence type="ECO:0000313" key="10">
    <source>
        <dbReference type="EMBL" id="QCI27768.1"/>
    </source>
</evidence>
<dbReference type="EC" id="1.8.1.9" evidence="7"/>
<dbReference type="InterPro" id="IPR023753">
    <property type="entry name" value="FAD/NAD-binding_dom"/>
</dbReference>
<dbReference type="InterPro" id="IPR036188">
    <property type="entry name" value="FAD/NAD-bd_sf"/>
</dbReference>
<keyword evidence="4 7" id="KW-0560">Oxidoreductase</keyword>
<evidence type="ECO:0000256" key="1">
    <source>
        <dbReference type="ARBA" id="ARBA00009333"/>
    </source>
</evidence>
<dbReference type="PRINTS" id="PR00368">
    <property type="entry name" value="FADPNR"/>
</dbReference>
<evidence type="ECO:0000256" key="7">
    <source>
        <dbReference type="RuleBase" id="RU003880"/>
    </source>
</evidence>
<comment type="cofactor">
    <cofactor evidence="8">
        <name>FAD</name>
        <dbReference type="ChEBI" id="CHEBI:57692"/>
    </cofactor>
    <text evidence="8">Binds 1 FAD per subunit.</text>
</comment>
<dbReference type="GO" id="GO:0019430">
    <property type="term" value="P:removal of superoxide radicals"/>
    <property type="evidence" value="ECO:0007669"/>
    <property type="project" value="UniProtKB-UniRule"/>
</dbReference>
<name>A0AAJ4RD02_9BACT</name>
<keyword evidence="5" id="KW-1015">Disulfide bond</keyword>
<accession>A0AAJ4RD02</accession>
<keyword evidence="13" id="KW-1185">Reference proteome</keyword>
<evidence type="ECO:0000256" key="8">
    <source>
        <dbReference type="RuleBase" id="RU003881"/>
    </source>
</evidence>
<dbReference type="PRINTS" id="PR00469">
    <property type="entry name" value="PNDRDTASEII"/>
</dbReference>
<proteinExistence type="inferred from homology"/>
<dbReference type="Proteomes" id="UP000298805">
    <property type="component" value="Chromosome"/>
</dbReference>
<evidence type="ECO:0000313" key="12">
    <source>
        <dbReference type="Proteomes" id="UP000272781"/>
    </source>
</evidence>
<dbReference type="AlphaFoldDB" id="A0AAJ4RD02"/>
<evidence type="ECO:0000313" key="13">
    <source>
        <dbReference type="Proteomes" id="UP000298805"/>
    </source>
</evidence>
<keyword evidence="8" id="KW-0521">NADP</keyword>
<dbReference type="InterPro" id="IPR050097">
    <property type="entry name" value="Ferredoxin-NADP_redctase_2"/>
</dbReference>
<dbReference type="SUPFAM" id="SSF51905">
    <property type="entry name" value="FAD/NAD(P)-binding domain"/>
    <property type="match status" value="1"/>
</dbReference>
<sequence length="303" mass="33107">MYDVIIIGGGPAGLTAGLYASRLGAKTLLLEKLTPGGQITLSSEIENYPGVCDVKSGLELMMCWPAQAQKFGCEIKSEEAVKIQKENSHFIVKTPKNEYKSKTLIIATGSTPKKAGFEGEIEYTGKGVSYCAVCDGFFYKDKIVAVIGGGDTALEEALYLSKIAKKVYLIHRRDKFRAAPVTQKKIFETENIEIIFNATVKKVFGNQFVEGIILNLNGEEKELKVDGVFVFVGMKVNNELVKDLVELNEWGEVKVNLKMETSQKGLYAAGDIREDSVKQVVAAAGDGATAAINALKYIEKEEL</sequence>
<dbReference type="Gene3D" id="3.50.50.60">
    <property type="entry name" value="FAD/NAD(P)-binding domain"/>
    <property type="match status" value="2"/>
</dbReference>
<dbReference type="EMBL" id="CP027432">
    <property type="protein sequence ID" value="QCI27768.1"/>
    <property type="molecule type" value="Genomic_DNA"/>
</dbReference>
<reference evidence="11 12" key="2">
    <citation type="submission" date="2018-11" db="EMBL/GenBank/DDBJ databases">
        <title>Genomic Encyclopedia of Type Strains, Phase IV (KMG-IV): sequencing the most valuable type-strain genomes for metagenomic binning, comparative biology and taxonomic classification.</title>
        <authorList>
            <person name="Goeker M."/>
        </authorList>
    </citation>
    <scope>NUCLEOTIDE SEQUENCE [LARGE SCALE GENOMIC DNA]</scope>
    <source>
        <strain evidence="11 12">DSM 27783</strain>
    </source>
</reference>
<evidence type="ECO:0000256" key="4">
    <source>
        <dbReference type="ARBA" id="ARBA00023002"/>
    </source>
</evidence>
<dbReference type="EMBL" id="RJVK01000002">
    <property type="protein sequence ID" value="ROR40057.1"/>
    <property type="molecule type" value="Genomic_DNA"/>
</dbReference>
<evidence type="ECO:0000259" key="9">
    <source>
        <dbReference type="Pfam" id="PF07992"/>
    </source>
</evidence>
<organism evidence="11 12">
    <name type="scientific">Caminibacter pacificus</name>
    <dbReference type="NCBI Taxonomy" id="1424653"/>
    <lineage>
        <taxon>Bacteria</taxon>
        <taxon>Pseudomonadati</taxon>
        <taxon>Campylobacterota</taxon>
        <taxon>Epsilonproteobacteria</taxon>
        <taxon>Nautiliales</taxon>
        <taxon>Nautiliaceae</taxon>
        <taxon>Caminibacter</taxon>
    </lineage>
</organism>
<evidence type="ECO:0000256" key="5">
    <source>
        <dbReference type="ARBA" id="ARBA00023157"/>
    </source>
</evidence>
<keyword evidence="2 7" id="KW-0285">Flavoprotein</keyword>
<dbReference type="InterPro" id="IPR008255">
    <property type="entry name" value="Pyr_nucl-diS_OxRdtase_2_AS"/>
</dbReference>
<keyword evidence="6 7" id="KW-0676">Redox-active center</keyword>
<gene>
    <name evidence="10" type="primary">trxB</name>
    <name evidence="10" type="ORF">C6V80_01935</name>
    <name evidence="11" type="ORF">EDC58_1041</name>
</gene>
<dbReference type="PANTHER" id="PTHR48105">
    <property type="entry name" value="THIOREDOXIN REDUCTASE 1-RELATED-RELATED"/>
    <property type="match status" value="1"/>
</dbReference>
<comment type="subunit">
    <text evidence="7">Homodimer.</text>
</comment>
<dbReference type="RefSeq" id="WP_123352441.1">
    <property type="nucleotide sequence ID" value="NZ_CP027432.2"/>
</dbReference>
<evidence type="ECO:0000256" key="3">
    <source>
        <dbReference type="ARBA" id="ARBA00022827"/>
    </source>
</evidence>
<protein>
    <recommendedName>
        <fullName evidence="7">Thioredoxin reductase</fullName>
        <ecNumber evidence="7">1.8.1.9</ecNumber>
    </recommendedName>
</protein>